<feature type="transmembrane region" description="Helical" evidence="4">
    <location>
        <begin position="328"/>
        <end position="349"/>
    </location>
</feature>
<evidence type="ECO:0000256" key="3">
    <source>
        <dbReference type="ARBA" id="ARBA00022737"/>
    </source>
</evidence>
<dbReference type="SMART" id="SM00369">
    <property type="entry name" value="LRR_TYP"/>
    <property type="match status" value="5"/>
</dbReference>
<dbReference type="SMART" id="SM00013">
    <property type="entry name" value="LRRNT"/>
    <property type="match status" value="1"/>
</dbReference>
<dbReference type="STRING" id="595528.A0A0D2UL52"/>
<dbReference type="InterPro" id="IPR006212">
    <property type="entry name" value="Furin_repeat"/>
</dbReference>
<proteinExistence type="predicted"/>
<keyword evidence="4" id="KW-1133">Transmembrane helix</keyword>
<evidence type="ECO:0000256" key="1">
    <source>
        <dbReference type="ARBA" id="ARBA00022614"/>
    </source>
</evidence>
<dbReference type="InterPro" id="IPR003591">
    <property type="entry name" value="Leu-rich_rpt_typical-subtyp"/>
</dbReference>
<dbReference type="PhylomeDB" id="A0A0D2UL52"/>
<evidence type="ECO:0000256" key="2">
    <source>
        <dbReference type="ARBA" id="ARBA00022729"/>
    </source>
</evidence>
<organism evidence="7 8">
    <name type="scientific">Capsaspora owczarzaki (strain ATCC 30864)</name>
    <dbReference type="NCBI Taxonomy" id="595528"/>
    <lineage>
        <taxon>Eukaryota</taxon>
        <taxon>Filasterea</taxon>
        <taxon>Capsaspora</taxon>
    </lineage>
</organism>
<evidence type="ECO:0000313" key="8">
    <source>
        <dbReference type="Proteomes" id="UP000008743"/>
    </source>
</evidence>
<evidence type="ECO:0000259" key="6">
    <source>
        <dbReference type="SMART" id="SM00013"/>
    </source>
</evidence>
<keyword evidence="2 5" id="KW-0732">Signal</keyword>
<dbReference type="InterPro" id="IPR050328">
    <property type="entry name" value="Dev_Immune_Receptor"/>
</dbReference>
<protein>
    <recommendedName>
        <fullName evidence="6">LRRNT domain-containing protein</fullName>
    </recommendedName>
</protein>
<dbReference type="PROSITE" id="PS51450">
    <property type="entry name" value="LRR"/>
    <property type="match status" value="2"/>
</dbReference>
<dbReference type="eggNOG" id="KOG4237">
    <property type="taxonomic scope" value="Eukaryota"/>
</dbReference>
<dbReference type="GO" id="GO:0031012">
    <property type="term" value="C:extracellular matrix"/>
    <property type="evidence" value="ECO:0007669"/>
    <property type="project" value="TreeGrafter"/>
</dbReference>
<dbReference type="InterPro" id="IPR032675">
    <property type="entry name" value="LRR_dom_sf"/>
</dbReference>
<sequence>MTPKGFAFGLLLLLLCVNYHVQMAQAANACDIGGVCTCSGTQVRCDDRSLTFIPSGIPNDTTILSLNGNQITNISAHTFTGLTALTFLHLGANQITSIPVGAFTGLTVLRALFLSDNQITSIPADAFTGLTALVSLYLYNNQITSIPSAAFKDLSVVGVLALNNNPFTTLPPGLFQGLPNGLWLSCDEYSCVGPLRPNNFAFGANTAAPPSTYGSASTPNQCDTACATCYGYGSSSCCELNCLTCSSSDLCTQCYEGFVLMDGSCVSLASAASASIASIASQASASAASASSVWLTSAASVASAASASAASAASAASNESSGASSGPIIGGVIGGVFALLLLVALVVALRRRRALVSSPTTYATLDEGPSGMSMTSKSQV</sequence>
<feature type="domain" description="LRRNT" evidence="6">
    <location>
        <begin position="33"/>
        <end position="63"/>
    </location>
</feature>
<gene>
    <name evidence="7" type="ORF">CAOG_006232</name>
</gene>
<dbReference type="Proteomes" id="UP000008743">
    <property type="component" value="Unassembled WGS sequence"/>
</dbReference>
<dbReference type="FunFam" id="3.80.10.10:FF:000082">
    <property type="entry name" value="Leucine-rich repeat-containing 24"/>
    <property type="match status" value="1"/>
</dbReference>
<keyword evidence="4" id="KW-0812">Transmembrane</keyword>
<dbReference type="OrthoDB" id="676979at2759"/>
<dbReference type="InterPro" id="IPR001611">
    <property type="entry name" value="Leu-rich_rpt"/>
</dbReference>
<dbReference type="InterPro" id="IPR009030">
    <property type="entry name" value="Growth_fac_rcpt_cys_sf"/>
</dbReference>
<dbReference type="GO" id="GO:0005615">
    <property type="term" value="C:extracellular space"/>
    <property type="evidence" value="ECO:0007669"/>
    <property type="project" value="TreeGrafter"/>
</dbReference>
<dbReference type="InParanoid" id="A0A0D2UL52"/>
<name>A0A0D2UL52_CAPO3</name>
<dbReference type="PANTHER" id="PTHR24373:SF398">
    <property type="entry name" value="LEUCINE-RICH REPEAT-CONTAINING G-PROTEIN COUPLED RECEPTOR 6"/>
    <property type="match status" value="1"/>
</dbReference>
<dbReference type="AlphaFoldDB" id="A0A0D2UL52"/>
<reference evidence="8" key="1">
    <citation type="submission" date="2011-02" db="EMBL/GenBank/DDBJ databases">
        <title>The Genome Sequence of Capsaspora owczarzaki ATCC 30864.</title>
        <authorList>
            <person name="Russ C."/>
            <person name="Cuomo C."/>
            <person name="Burger G."/>
            <person name="Gray M.W."/>
            <person name="Holland P.W.H."/>
            <person name="King N."/>
            <person name="Lang F.B.F."/>
            <person name="Roger A.J."/>
            <person name="Ruiz-Trillo I."/>
            <person name="Young S.K."/>
            <person name="Zeng Q."/>
            <person name="Gargeya S."/>
            <person name="Alvarado L."/>
            <person name="Berlin A."/>
            <person name="Chapman S.B."/>
            <person name="Chen Z."/>
            <person name="Freedman E."/>
            <person name="Gellesch M."/>
            <person name="Goldberg J."/>
            <person name="Griggs A."/>
            <person name="Gujja S."/>
            <person name="Heilman E."/>
            <person name="Heiman D."/>
            <person name="Howarth C."/>
            <person name="Mehta T."/>
            <person name="Neiman D."/>
            <person name="Pearson M."/>
            <person name="Roberts A."/>
            <person name="Saif S."/>
            <person name="Shea T."/>
            <person name="Shenoy N."/>
            <person name="Sisk P."/>
            <person name="Stolte C."/>
            <person name="Sykes S."/>
            <person name="White J."/>
            <person name="Yandava C."/>
            <person name="Haas B."/>
            <person name="Nusbaum C."/>
            <person name="Birren B."/>
        </authorList>
    </citation>
    <scope>NUCLEOTIDE SEQUENCE</scope>
    <source>
        <strain evidence="8">ATCC 30864</strain>
    </source>
</reference>
<evidence type="ECO:0000256" key="5">
    <source>
        <dbReference type="SAM" id="SignalP"/>
    </source>
</evidence>
<evidence type="ECO:0000313" key="7">
    <source>
        <dbReference type="EMBL" id="KJE95826.1"/>
    </source>
</evidence>
<keyword evidence="8" id="KW-1185">Reference proteome</keyword>
<dbReference type="CDD" id="cd00064">
    <property type="entry name" value="FU"/>
    <property type="match status" value="1"/>
</dbReference>
<dbReference type="SUPFAM" id="SSF57184">
    <property type="entry name" value="Growth factor receptor domain"/>
    <property type="match status" value="1"/>
</dbReference>
<feature type="chain" id="PRO_5002253554" description="LRRNT domain-containing protein" evidence="5">
    <location>
        <begin position="27"/>
        <end position="380"/>
    </location>
</feature>
<dbReference type="EMBL" id="KE346370">
    <property type="protein sequence ID" value="KJE95826.1"/>
    <property type="molecule type" value="Genomic_DNA"/>
</dbReference>
<dbReference type="InterPro" id="IPR000372">
    <property type="entry name" value="LRRNT"/>
</dbReference>
<dbReference type="Pfam" id="PF01462">
    <property type="entry name" value="LRRNT"/>
    <property type="match status" value="1"/>
</dbReference>
<evidence type="ECO:0000256" key="4">
    <source>
        <dbReference type="SAM" id="Phobius"/>
    </source>
</evidence>
<feature type="signal peptide" evidence="5">
    <location>
        <begin position="1"/>
        <end position="26"/>
    </location>
</feature>
<dbReference type="SUPFAM" id="SSF52058">
    <property type="entry name" value="L domain-like"/>
    <property type="match status" value="1"/>
</dbReference>
<keyword evidence="1" id="KW-0433">Leucine-rich repeat</keyword>
<dbReference type="Pfam" id="PF13855">
    <property type="entry name" value="LRR_8"/>
    <property type="match status" value="1"/>
</dbReference>
<keyword evidence="4" id="KW-0472">Membrane</keyword>
<accession>A0A0D2UL52</accession>
<dbReference type="PANTHER" id="PTHR24373">
    <property type="entry name" value="SLIT RELATED LEUCINE-RICH REPEAT NEURONAL PROTEIN"/>
    <property type="match status" value="1"/>
</dbReference>
<dbReference type="Gene3D" id="3.80.10.10">
    <property type="entry name" value="Ribonuclease Inhibitor"/>
    <property type="match status" value="1"/>
</dbReference>
<keyword evidence="3" id="KW-0677">Repeat</keyword>